<protein>
    <submittedName>
        <fullName evidence="2">Uncharacterized protein</fullName>
    </submittedName>
</protein>
<feature type="region of interest" description="Disordered" evidence="1">
    <location>
        <begin position="347"/>
        <end position="446"/>
    </location>
</feature>
<evidence type="ECO:0000313" key="2">
    <source>
        <dbReference type="EMBL" id="GBG80112.1"/>
    </source>
</evidence>
<dbReference type="AlphaFoldDB" id="A0A388LD33"/>
<reference evidence="2 3" key="1">
    <citation type="journal article" date="2018" name="Cell">
        <title>The Chara Genome: Secondary Complexity and Implications for Plant Terrestrialization.</title>
        <authorList>
            <person name="Nishiyama T."/>
            <person name="Sakayama H."/>
            <person name="Vries J.D."/>
            <person name="Buschmann H."/>
            <person name="Saint-Marcoux D."/>
            <person name="Ullrich K.K."/>
            <person name="Haas F.B."/>
            <person name="Vanderstraeten L."/>
            <person name="Becker D."/>
            <person name="Lang D."/>
            <person name="Vosolsobe S."/>
            <person name="Rombauts S."/>
            <person name="Wilhelmsson P.K.I."/>
            <person name="Janitza P."/>
            <person name="Kern R."/>
            <person name="Heyl A."/>
            <person name="Rumpler F."/>
            <person name="Villalobos L.I.A.C."/>
            <person name="Clay J.M."/>
            <person name="Skokan R."/>
            <person name="Toyoda A."/>
            <person name="Suzuki Y."/>
            <person name="Kagoshima H."/>
            <person name="Schijlen E."/>
            <person name="Tajeshwar N."/>
            <person name="Catarino B."/>
            <person name="Hetherington A.J."/>
            <person name="Saltykova A."/>
            <person name="Bonnot C."/>
            <person name="Breuninger H."/>
            <person name="Symeonidi A."/>
            <person name="Radhakrishnan G.V."/>
            <person name="Van Nieuwerburgh F."/>
            <person name="Deforce D."/>
            <person name="Chang C."/>
            <person name="Karol K.G."/>
            <person name="Hedrich R."/>
            <person name="Ulvskov P."/>
            <person name="Glockner G."/>
            <person name="Delwiche C.F."/>
            <person name="Petrasek J."/>
            <person name="Van de Peer Y."/>
            <person name="Friml J."/>
            <person name="Beilby M."/>
            <person name="Dolan L."/>
            <person name="Kohara Y."/>
            <person name="Sugano S."/>
            <person name="Fujiyama A."/>
            <person name="Delaux P.-M."/>
            <person name="Quint M."/>
            <person name="TheiBen G."/>
            <person name="Hagemann M."/>
            <person name="Harholt J."/>
            <person name="Dunand C."/>
            <person name="Zachgo S."/>
            <person name="Langdale J."/>
            <person name="Maumus F."/>
            <person name="Straeten D.V.D."/>
            <person name="Gould S.B."/>
            <person name="Rensing S.A."/>
        </authorList>
    </citation>
    <scope>NUCLEOTIDE SEQUENCE [LARGE SCALE GENOMIC DNA]</scope>
    <source>
        <strain evidence="2 3">S276</strain>
    </source>
</reference>
<comment type="caution">
    <text evidence="2">The sequence shown here is derived from an EMBL/GenBank/DDBJ whole genome shotgun (WGS) entry which is preliminary data.</text>
</comment>
<accession>A0A388LD33</accession>
<feature type="compositionally biased region" description="Basic residues" evidence="1">
    <location>
        <begin position="405"/>
        <end position="417"/>
    </location>
</feature>
<evidence type="ECO:0000313" key="3">
    <source>
        <dbReference type="Proteomes" id="UP000265515"/>
    </source>
</evidence>
<organism evidence="2 3">
    <name type="scientific">Chara braunii</name>
    <name type="common">Braun's stonewort</name>
    <dbReference type="NCBI Taxonomy" id="69332"/>
    <lineage>
        <taxon>Eukaryota</taxon>
        <taxon>Viridiplantae</taxon>
        <taxon>Streptophyta</taxon>
        <taxon>Charophyceae</taxon>
        <taxon>Charales</taxon>
        <taxon>Characeae</taxon>
        <taxon>Chara</taxon>
    </lineage>
</organism>
<dbReference type="Proteomes" id="UP000265515">
    <property type="component" value="Unassembled WGS sequence"/>
</dbReference>
<feature type="region of interest" description="Disordered" evidence="1">
    <location>
        <begin position="1"/>
        <end position="22"/>
    </location>
</feature>
<evidence type="ECO:0000256" key="1">
    <source>
        <dbReference type="SAM" id="MobiDB-lite"/>
    </source>
</evidence>
<gene>
    <name evidence="2" type="ORF">CBR_g30479</name>
</gene>
<keyword evidence="3" id="KW-1185">Reference proteome</keyword>
<name>A0A388LD33_CHABU</name>
<dbReference type="Gramene" id="GBG80112">
    <property type="protein sequence ID" value="GBG80112"/>
    <property type="gene ID" value="CBR_g30479"/>
</dbReference>
<feature type="compositionally biased region" description="Low complexity" evidence="1">
    <location>
        <begin position="431"/>
        <end position="446"/>
    </location>
</feature>
<dbReference type="EMBL" id="BFEA01000337">
    <property type="protein sequence ID" value="GBG80112.1"/>
    <property type="molecule type" value="Genomic_DNA"/>
</dbReference>
<sequence length="446" mass="49502">MEHTPGQEGTGRSPPPGPVEERDYWEDEDSRIRSLLTMCFDDGVYPTEIDPGEMVVQGRELRFKLNTSLDEIKVKWLKEHTVTVIYKEAARFLAKHIKDDLVRAFEDGWIIGNSNLQENTRRGRLKIEGPGVASYVAKAREVAEYMKTEGQVEVTLGADTYRILFKPWMTRTEFRELRRQEEDKMFWVMALQVPLYDMPFIYAQIERAIEKIILAHPTDADPSRPALVNARFDLELEARPNMKDVLWVDTAKGDVLEIKLASAESLKCRKCMVGGTHAEQLPGGQNIGGGLGYLGIPQLVGGQNGQTTMWQGGAVADWMLANGVHPAVWQGMLGGLGMILAQGQGGAGVQQGWGCPSGIPNPQGDQQQSMGSRLPLRPQPLFGARPEDEAGRSRQEDRRAESSHGRSKSRTPGKQRRLITASQLELTPEPSGESRLSRSGSEKSIA</sequence>
<proteinExistence type="predicted"/>
<feature type="compositionally biased region" description="Basic and acidic residues" evidence="1">
    <location>
        <begin position="385"/>
        <end position="404"/>
    </location>
</feature>